<evidence type="ECO:0000313" key="4">
    <source>
        <dbReference type="Proteomes" id="UP000309848"/>
    </source>
</evidence>
<dbReference type="RefSeq" id="WP_135982179.1">
    <property type="nucleotide sequence ID" value="NZ_JAASQM010000001.1"/>
</dbReference>
<dbReference type="GO" id="GO:0005737">
    <property type="term" value="C:cytoplasm"/>
    <property type="evidence" value="ECO:0007669"/>
    <property type="project" value="UniProtKB-SubCell"/>
</dbReference>
<comment type="function">
    <text evidence="2">Involved in fatty acylation of protoxin at internal lysine residues, thereby converting it to the active toxin.</text>
</comment>
<keyword evidence="2" id="KW-0204">Cytolysis</keyword>
<proteinExistence type="inferred from homology"/>
<dbReference type="Proteomes" id="UP000309848">
    <property type="component" value="Unassembled WGS sequence"/>
</dbReference>
<comment type="subcellular location">
    <subcellularLocation>
        <location evidence="2">Cytoplasm</location>
    </subcellularLocation>
</comment>
<organism evidence="3 4">
    <name type="scientific">Sphingomonas naasensis</name>
    <dbReference type="NCBI Taxonomy" id="1344951"/>
    <lineage>
        <taxon>Bacteria</taxon>
        <taxon>Pseudomonadati</taxon>
        <taxon>Pseudomonadota</taxon>
        <taxon>Alphaproteobacteria</taxon>
        <taxon>Sphingomonadales</taxon>
        <taxon>Sphingomonadaceae</taxon>
        <taxon>Sphingomonas</taxon>
    </lineage>
</organism>
<evidence type="ECO:0000313" key="3">
    <source>
        <dbReference type="EMBL" id="TGX45900.1"/>
    </source>
</evidence>
<dbReference type="OrthoDB" id="5431564at2"/>
<dbReference type="AlphaFoldDB" id="A0A4S1WUL3"/>
<protein>
    <recommendedName>
        <fullName evidence="2">RTX toxin-activating lysine-acyltransferase</fullName>
        <ecNumber evidence="2">2.3.1.-</ecNumber>
    </recommendedName>
</protein>
<keyword evidence="2 3" id="KW-0808">Transferase</keyword>
<evidence type="ECO:0000256" key="1">
    <source>
        <dbReference type="ARBA" id="ARBA00005686"/>
    </source>
</evidence>
<dbReference type="EMBL" id="SRXU01000001">
    <property type="protein sequence ID" value="TGX45900.1"/>
    <property type="molecule type" value="Genomic_DNA"/>
</dbReference>
<dbReference type="GO" id="GO:0016746">
    <property type="term" value="F:acyltransferase activity"/>
    <property type="evidence" value="ECO:0007669"/>
    <property type="project" value="UniProtKB-UniRule"/>
</dbReference>
<dbReference type="Pfam" id="PF02794">
    <property type="entry name" value="HlyC"/>
    <property type="match status" value="1"/>
</dbReference>
<dbReference type="GO" id="GO:0009404">
    <property type="term" value="P:toxin metabolic process"/>
    <property type="evidence" value="ECO:0007669"/>
    <property type="project" value="UniProtKB-UniRule"/>
</dbReference>
<keyword evidence="4" id="KW-1185">Reference proteome</keyword>
<comment type="caution">
    <text evidence="3">The sequence shown here is derived from an EMBL/GenBank/DDBJ whole genome shotgun (WGS) entry which is preliminary data.</text>
</comment>
<comment type="similarity">
    <text evidence="1 2">Belongs to the RTX toxin acyltransferase family.</text>
</comment>
<sequence>MIVGTVNQAAWDEAAMVGLIVSLLRDSGRARLSIASLDAWIRMPVRLGQIILLLGERGTALGFASWAYVSAETAARLGDASHRPPDPEDWNDGTLLWIVDVVAPHGNLAHVVSALRQRHLGAHRAVAFADRRTGYGRTIRVTAQPTQPSE</sequence>
<name>A0A4S1WUL3_9SPHN</name>
<dbReference type="EC" id="2.3.1.-" evidence="2"/>
<keyword evidence="2" id="KW-0963">Cytoplasm</keyword>
<accession>A0A4S1WUL3</accession>
<dbReference type="GO" id="GO:0031640">
    <property type="term" value="P:killing of cells of another organism"/>
    <property type="evidence" value="ECO:0007669"/>
    <property type="project" value="UniProtKB-KW"/>
</dbReference>
<keyword evidence="2 3" id="KW-0012">Acyltransferase</keyword>
<dbReference type="InterPro" id="IPR003996">
    <property type="entry name" value="RTX_toxin-activating_protC_bac"/>
</dbReference>
<evidence type="ECO:0000256" key="2">
    <source>
        <dbReference type="RuleBase" id="RU368102"/>
    </source>
</evidence>
<gene>
    <name evidence="3" type="ORF">E5A74_01630</name>
</gene>
<reference evidence="3 4" key="1">
    <citation type="submission" date="2019-04" db="EMBL/GenBank/DDBJ databases">
        <title>Sphingomonas psychrotolerans sp. nov., isolated from soil in the Tianshan Mountains, Xinjiang, China.</title>
        <authorList>
            <person name="Luo Y."/>
            <person name="Sheng H."/>
        </authorList>
    </citation>
    <scope>NUCLEOTIDE SEQUENCE [LARGE SCALE GENOMIC DNA]</scope>
    <source>
        <strain evidence="3 4">KIS18-15</strain>
    </source>
</reference>